<dbReference type="eggNOG" id="arCOG05960">
    <property type="taxonomic scope" value="Archaea"/>
</dbReference>
<gene>
    <name evidence="1" type="ordered locus">Hbut_0020</name>
</gene>
<evidence type="ECO:0000313" key="2">
    <source>
        <dbReference type="Proteomes" id="UP000002593"/>
    </source>
</evidence>
<dbReference type="EnsemblBacteria" id="ABM79898">
    <property type="protein sequence ID" value="ABM79898"/>
    <property type="gene ID" value="Hbut_0020"/>
</dbReference>
<keyword evidence="2" id="KW-1185">Reference proteome</keyword>
<dbReference type="EMBL" id="CP000493">
    <property type="protein sequence ID" value="ABM79898.1"/>
    <property type="molecule type" value="Genomic_DNA"/>
</dbReference>
<name>A2BIU2_HYPBU</name>
<dbReference type="KEGG" id="hbu:Hbut_0020"/>
<reference evidence="1 2" key="1">
    <citation type="journal article" date="2007" name="Archaea">
        <title>The genome of Hyperthermus butylicus: a sulfur-reducing, peptide fermenting, neutrophilic Crenarchaeote growing up to 108 degrees C.</title>
        <authorList>
            <person name="Brugger K."/>
            <person name="Chen L."/>
            <person name="Stark M."/>
            <person name="Zibat A."/>
            <person name="Redder P."/>
            <person name="Ruepp A."/>
            <person name="Awayez M."/>
            <person name="She Q."/>
            <person name="Garrett R.A."/>
            <person name="Klenk H.P."/>
        </authorList>
    </citation>
    <scope>NUCLEOTIDE SEQUENCE [LARGE SCALE GENOMIC DNA]</scope>
    <source>
        <strain evidence="2">DSM 5456 / JCM 9403 / PLM1-5</strain>
    </source>
</reference>
<dbReference type="HOGENOM" id="CLU_2695701_0_0_2"/>
<dbReference type="GeneID" id="4782826"/>
<dbReference type="RefSeq" id="WP_011821215.1">
    <property type="nucleotide sequence ID" value="NC_008818.1"/>
</dbReference>
<protein>
    <submittedName>
        <fullName evidence="1">Uncharacterized protein</fullName>
    </submittedName>
</protein>
<dbReference type="Proteomes" id="UP000002593">
    <property type="component" value="Chromosome"/>
</dbReference>
<accession>A2BIU2</accession>
<sequence>MQRLEQQGIFLLVFATDVEADILRELRFKLSIAQNKGKLAEIIMHTDPLTAPVYASLIAELIGDMLSGRERRG</sequence>
<dbReference type="STRING" id="415426.Hbut_0020"/>
<dbReference type="AlphaFoldDB" id="A2BIU2"/>
<organism evidence="1 2">
    <name type="scientific">Hyperthermus butylicus (strain DSM 5456 / JCM 9403 / PLM1-5)</name>
    <dbReference type="NCBI Taxonomy" id="415426"/>
    <lineage>
        <taxon>Archaea</taxon>
        <taxon>Thermoproteota</taxon>
        <taxon>Thermoprotei</taxon>
        <taxon>Desulfurococcales</taxon>
        <taxon>Pyrodictiaceae</taxon>
        <taxon>Hyperthermus</taxon>
    </lineage>
</organism>
<proteinExistence type="predicted"/>
<evidence type="ECO:0000313" key="1">
    <source>
        <dbReference type="EMBL" id="ABM79898.1"/>
    </source>
</evidence>